<evidence type="ECO:0000256" key="6">
    <source>
        <dbReference type="ARBA" id="ARBA00022692"/>
    </source>
</evidence>
<dbReference type="PANTHER" id="PTHR12413:SF1">
    <property type="entry name" value="DOLICHYL PYROPHOSPHATE MAN9GLCNAC2 ALPHA-1,3-GLUCOSYLTRANSFERASE"/>
    <property type="match status" value="1"/>
</dbReference>
<keyword evidence="8 10" id="KW-1133">Transmembrane helix</keyword>
<keyword evidence="7 10" id="KW-0256">Endoplasmic reticulum</keyword>
<sequence>MIPIKKPKKSDNIVQSFYASPLYDFLYPFRPAGSQWLTEYVIVLFALIIRCAIGLASYSGMNNPPMFGDFEAQRHWMEITQHLPISQWYWFDLEYWGLDYPPLTAYHSYVLGKIGSFINSKWFALNESRGFESLDNDLKTYMRFTVLLSEAICYIPAVVYFTKWVGKHRNQSPIGQFIAAAAILFQPSLMLIDHGHFQYNCVMLGLTVYAINSLLDEFYAPAAFCFVLSICFKQMALYYAPIFFSYLLSKSLFSPRFNLPRFLSVAIATVLTFAAMYAPLYVLGGGLTNVVQSVHRIFPFARGIFEDKVANFWCVSNIVFKYKQKFTQEQLQFYSLIATTIGFVPAVIIIFLRPKKHVILYALTACSMSFYLFSFQVHEKTILVPLLPITLLYTSTDWTVLSLVNWINNIGLFTLWPLLKKDGLMLQYGVCFALSNWLIGNFSFVTPKFLPKFLTPGPSISSVDDNYRRRSLLPENFLWKVAIVSSYVIMVLIQILDIFVSPPKRYPDLWVLLNCALGFACFSIFWLWNYYKLYKLSYKTMKQL</sequence>
<feature type="transmembrane region" description="Helical" evidence="10">
    <location>
        <begin position="358"/>
        <end position="377"/>
    </location>
</feature>
<evidence type="ECO:0000256" key="10">
    <source>
        <dbReference type="RuleBase" id="RU363110"/>
    </source>
</evidence>
<keyword evidence="9 10" id="KW-0472">Membrane</keyword>
<dbReference type="GeneID" id="59238193"/>
<keyword evidence="4 10" id="KW-0328">Glycosyltransferase</keyword>
<dbReference type="UniPathway" id="UPA00378"/>
<keyword evidence="5 10" id="KW-0808">Transferase</keyword>
<feature type="transmembrane region" description="Helical" evidence="10">
    <location>
        <begin position="174"/>
        <end position="191"/>
    </location>
</feature>
<evidence type="ECO:0000313" key="11">
    <source>
        <dbReference type="EMBL" id="QLG74410.1"/>
    </source>
</evidence>
<evidence type="ECO:0000256" key="3">
    <source>
        <dbReference type="ARBA" id="ARBA00008715"/>
    </source>
</evidence>
<evidence type="ECO:0000256" key="5">
    <source>
        <dbReference type="ARBA" id="ARBA00022679"/>
    </source>
</evidence>
<feature type="transmembrane region" description="Helical" evidence="10">
    <location>
        <begin position="222"/>
        <end position="242"/>
    </location>
</feature>
<feature type="transmembrane region" description="Helical" evidence="10">
    <location>
        <begin position="477"/>
        <end position="499"/>
    </location>
</feature>
<organism evidence="11 12">
    <name type="scientific">Zygotorulaspora mrakii</name>
    <name type="common">Zygosaccharomyces mrakii</name>
    <dbReference type="NCBI Taxonomy" id="42260"/>
    <lineage>
        <taxon>Eukaryota</taxon>
        <taxon>Fungi</taxon>
        <taxon>Dikarya</taxon>
        <taxon>Ascomycota</taxon>
        <taxon>Saccharomycotina</taxon>
        <taxon>Saccharomycetes</taxon>
        <taxon>Saccharomycetales</taxon>
        <taxon>Saccharomycetaceae</taxon>
        <taxon>Zygotorulaspora</taxon>
    </lineage>
</organism>
<feature type="transmembrane region" description="Helical" evidence="10">
    <location>
        <begin position="40"/>
        <end position="61"/>
    </location>
</feature>
<dbReference type="GO" id="GO:0042281">
    <property type="term" value="F:dolichyl pyrophosphate Man9GlcNAc2 alpha-1,3-glucosyltransferase activity"/>
    <property type="evidence" value="ECO:0007669"/>
    <property type="project" value="TreeGrafter"/>
</dbReference>
<feature type="transmembrane region" description="Helical" evidence="10">
    <location>
        <begin position="425"/>
        <end position="445"/>
    </location>
</feature>
<dbReference type="GO" id="GO:0005789">
    <property type="term" value="C:endoplasmic reticulum membrane"/>
    <property type="evidence" value="ECO:0007669"/>
    <property type="project" value="UniProtKB-SubCell"/>
</dbReference>
<evidence type="ECO:0000256" key="1">
    <source>
        <dbReference type="ARBA" id="ARBA00004477"/>
    </source>
</evidence>
<feature type="transmembrane region" description="Helical" evidence="10">
    <location>
        <begin position="141"/>
        <end position="162"/>
    </location>
</feature>
<comment type="pathway">
    <text evidence="2 10">Protein modification; protein glycosylation.</text>
</comment>
<proteinExistence type="inferred from homology"/>
<reference evidence="11 12" key="1">
    <citation type="submission" date="2020-07" db="EMBL/GenBank/DDBJ databases">
        <title>The yeast mating-type switching endonuclease HO is a domesticated member of an unorthodox homing genetic element family.</title>
        <authorList>
            <person name="Coughlan A.Y."/>
            <person name="Lombardi L."/>
            <person name="Braun-Galleani S."/>
            <person name="Martos A.R."/>
            <person name="Galeote V."/>
            <person name="Bigey F."/>
            <person name="Dequin S."/>
            <person name="Byrne K.P."/>
            <person name="Wolfe K.H."/>
        </authorList>
    </citation>
    <scope>NUCLEOTIDE SEQUENCE [LARGE SCALE GENOMIC DNA]</scope>
    <source>
        <strain evidence="11 12">NRRL Y-6702</strain>
    </source>
</reference>
<dbReference type="EC" id="2.4.1.-" evidence="10"/>
<evidence type="ECO:0000313" key="12">
    <source>
        <dbReference type="Proteomes" id="UP000509704"/>
    </source>
</evidence>
<evidence type="ECO:0000256" key="4">
    <source>
        <dbReference type="ARBA" id="ARBA00022676"/>
    </source>
</evidence>
<comment type="similarity">
    <text evidence="3 10">Belongs to the ALG6/ALG8 glucosyltransferase family.</text>
</comment>
<keyword evidence="6 10" id="KW-0812">Transmembrane</keyword>
<dbReference type="Pfam" id="PF03155">
    <property type="entry name" value="Alg6_Alg8"/>
    <property type="match status" value="1"/>
</dbReference>
<keyword evidence="12" id="KW-1185">Reference proteome</keyword>
<dbReference type="OrthoDB" id="5589195at2759"/>
<dbReference type="AlphaFoldDB" id="A0A7H9B7A4"/>
<dbReference type="EMBL" id="CP058610">
    <property type="protein sequence ID" value="QLG74410.1"/>
    <property type="molecule type" value="Genomic_DNA"/>
</dbReference>
<feature type="transmembrane region" description="Helical" evidence="10">
    <location>
        <begin position="331"/>
        <end position="352"/>
    </location>
</feature>
<feature type="transmembrane region" description="Helical" evidence="10">
    <location>
        <begin position="197"/>
        <end position="215"/>
    </location>
</feature>
<dbReference type="PANTHER" id="PTHR12413">
    <property type="entry name" value="DOLICHYL GLYCOSYLTRANSFERASE"/>
    <property type="match status" value="1"/>
</dbReference>
<comment type="subcellular location">
    <subcellularLocation>
        <location evidence="1 10">Endoplasmic reticulum membrane</location>
        <topology evidence="1 10">Multi-pass membrane protein</topology>
    </subcellularLocation>
</comment>
<protein>
    <recommendedName>
        <fullName evidence="10">Alpha-1,3-glucosyltransferase</fullName>
        <ecNumber evidence="10">2.4.1.-</ecNumber>
    </recommendedName>
</protein>
<gene>
    <name evidence="11" type="ORF">HG535_0G02930</name>
</gene>
<evidence type="ECO:0000256" key="9">
    <source>
        <dbReference type="ARBA" id="ARBA00023136"/>
    </source>
</evidence>
<evidence type="ECO:0000256" key="2">
    <source>
        <dbReference type="ARBA" id="ARBA00004922"/>
    </source>
</evidence>
<accession>A0A7H9B7A4</accession>
<evidence type="ECO:0000256" key="8">
    <source>
        <dbReference type="ARBA" id="ARBA00022989"/>
    </source>
</evidence>
<feature type="transmembrane region" description="Helical" evidence="10">
    <location>
        <begin position="262"/>
        <end position="283"/>
    </location>
</feature>
<evidence type="ECO:0000256" key="7">
    <source>
        <dbReference type="ARBA" id="ARBA00022824"/>
    </source>
</evidence>
<dbReference type="Proteomes" id="UP000509704">
    <property type="component" value="Chromosome 7"/>
</dbReference>
<dbReference type="RefSeq" id="XP_037146135.1">
    <property type="nucleotide sequence ID" value="XM_037290240.1"/>
</dbReference>
<name>A0A7H9B7A4_ZYGMR</name>
<dbReference type="InterPro" id="IPR004856">
    <property type="entry name" value="Glyco_trans_ALG6/ALG8"/>
</dbReference>
<dbReference type="KEGG" id="zmk:HG535_0G02930"/>
<feature type="transmembrane region" description="Helical" evidence="10">
    <location>
        <begin position="511"/>
        <end position="531"/>
    </location>
</feature>